<dbReference type="GO" id="GO:0009425">
    <property type="term" value="C:bacterial-type flagellum basal body"/>
    <property type="evidence" value="ECO:0007669"/>
    <property type="project" value="InterPro"/>
</dbReference>
<gene>
    <name evidence="11" type="primary">fliL</name>
    <name evidence="11" type="ORF">A10D4_12061</name>
</gene>
<evidence type="ECO:0000313" key="12">
    <source>
        <dbReference type="Proteomes" id="UP000014115"/>
    </source>
</evidence>
<proteinExistence type="inferred from homology"/>
<dbReference type="Proteomes" id="UP000014115">
    <property type="component" value="Unassembled WGS sequence"/>
</dbReference>
<comment type="caution">
    <text evidence="11">The sequence shown here is derived from an EMBL/GenBank/DDBJ whole genome shotgun (WGS) entry which is preliminary data.</text>
</comment>
<accession>K2KSD5</accession>
<dbReference type="Pfam" id="PF03748">
    <property type="entry name" value="FliL"/>
    <property type="match status" value="1"/>
</dbReference>
<evidence type="ECO:0000256" key="6">
    <source>
        <dbReference type="ARBA" id="ARBA00022692"/>
    </source>
</evidence>
<evidence type="ECO:0000256" key="9">
    <source>
        <dbReference type="ARBA" id="ARBA00023136"/>
    </source>
</evidence>
<keyword evidence="12" id="KW-1185">Reference proteome</keyword>
<dbReference type="eggNOG" id="COG1580">
    <property type="taxonomic scope" value="Bacteria"/>
</dbReference>
<evidence type="ECO:0000256" key="7">
    <source>
        <dbReference type="ARBA" id="ARBA00022779"/>
    </source>
</evidence>
<sequence>MAEEDEELALKNEQGGKKKWLLIGAGGVVVVLLVVVLLWLFSGDDSSTTIAENSASSDPTAAAASGPAAELGTALYVGMPRPFVFNVPGDKRDRLVQINVQLMVRGVDNEESAKKHIPLIEGTLLQVFSSTTAEALQTAEGKDKLRELALAQVQDVMQEIAGNKVVEKVLFTGFVLQ</sequence>
<keyword evidence="10" id="KW-0997">Cell inner membrane</keyword>
<dbReference type="NCBIfam" id="NF004285">
    <property type="entry name" value="PRK05696.1"/>
    <property type="match status" value="1"/>
</dbReference>
<organism evidence="11 12">
    <name type="scientific">Idiomarina xiamenensis 10-D-4</name>
    <dbReference type="NCBI Taxonomy" id="740709"/>
    <lineage>
        <taxon>Bacteria</taxon>
        <taxon>Pseudomonadati</taxon>
        <taxon>Pseudomonadota</taxon>
        <taxon>Gammaproteobacteria</taxon>
        <taxon>Alteromonadales</taxon>
        <taxon>Idiomarinaceae</taxon>
        <taxon>Idiomarina</taxon>
    </lineage>
</organism>
<evidence type="ECO:0000256" key="8">
    <source>
        <dbReference type="ARBA" id="ARBA00022989"/>
    </source>
</evidence>
<keyword evidence="8 10" id="KW-1133">Transmembrane helix</keyword>
<dbReference type="InterPro" id="IPR005503">
    <property type="entry name" value="FliL"/>
</dbReference>
<dbReference type="PATRIC" id="fig|740709.3.peg.2436"/>
<evidence type="ECO:0000313" key="11">
    <source>
        <dbReference type="EMBL" id="EKE80515.1"/>
    </source>
</evidence>
<keyword evidence="11" id="KW-0966">Cell projection</keyword>
<dbReference type="RefSeq" id="WP_008489806.1">
    <property type="nucleotide sequence ID" value="NZ_AMRG01000018.1"/>
</dbReference>
<keyword evidence="6 10" id="KW-0812">Transmembrane</keyword>
<evidence type="ECO:0000256" key="2">
    <source>
        <dbReference type="ARBA" id="ARBA00004162"/>
    </source>
</evidence>
<evidence type="ECO:0000256" key="4">
    <source>
        <dbReference type="ARBA" id="ARBA00022475"/>
    </source>
</evidence>
<keyword evidence="9 10" id="KW-0472">Membrane</keyword>
<comment type="similarity">
    <text evidence="3 10">Belongs to the FliL family.</text>
</comment>
<dbReference type="AlphaFoldDB" id="K2KSD5"/>
<evidence type="ECO:0000256" key="5">
    <source>
        <dbReference type="ARBA" id="ARBA00022500"/>
    </source>
</evidence>
<keyword evidence="7 10" id="KW-0283">Flagellar rotation</keyword>
<reference evidence="11 12" key="1">
    <citation type="journal article" date="2012" name="J. Bacteriol.">
        <title>Genome Sequence of Idiomarina xiamenensis Type Strain 10-D-4.</title>
        <authorList>
            <person name="Lai Q."/>
            <person name="Wang L."/>
            <person name="Wang W."/>
            <person name="Shao Z."/>
        </authorList>
    </citation>
    <scope>NUCLEOTIDE SEQUENCE [LARGE SCALE GENOMIC DNA]</scope>
    <source>
        <strain evidence="11 12">10-D-4</strain>
    </source>
</reference>
<feature type="transmembrane region" description="Helical" evidence="10">
    <location>
        <begin position="20"/>
        <end position="41"/>
    </location>
</feature>
<evidence type="ECO:0000256" key="3">
    <source>
        <dbReference type="ARBA" id="ARBA00008281"/>
    </source>
</evidence>
<name>K2KSD5_9GAMM</name>
<dbReference type="PANTHER" id="PTHR35091">
    <property type="entry name" value="FLAGELLAR PROTEIN FLIL"/>
    <property type="match status" value="1"/>
</dbReference>
<evidence type="ECO:0000256" key="1">
    <source>
        <dbReference type="ARBA" id="ARBA00002254"/>
    </source>
</evidence>
<dbReference type="GO" id="GO:0071978">
    <property type="term" value="P:bacterial-type flagellum-dependent swarming motility"/>
    <property type="evidence" value="ECO:0007669"/>
    <property type="project" value="TreeGrafter"/>
</dbReference>
<dbReference type="PANTHER" id="PTHR35091:SF2">
    <property type="entry name" value="FLAGELLAR PROTEIN FLIL"/>
    <property type="match status" value="1"/>
</dbReference>
<dbReference type="OrthoDB" id="5829285at2"/>
<evidence type="ECO:0000256" key="10">
    <source>
        <dbReference type="RuleBase" id="RU364125"/>
    </source>
</evidence>
<keyword evidence="11" id="KW-0282">Flagellum</keyword>
<keyword evidence="4" id="KW-1003">Cell membrane</keyword>
<dbReference type="STRING" id="740709.A10D4_12061"/>
<keyword evidence="11" id="KW-0969">Cilium</keyword>
<dbReference type="GO" id="GO:0006935">
    <property type="term" value="P:chemotaxis"/>
    <property type="evidence" value="ECO:0007669"/>
    <property type="project" value="UniProtKB-KW"/>
</dbReference>
<dbReference type="GO" id="GO:0005886">
    <property type="term" value="C:plasma membrane"/>
    <property type="evidence" value="ECO:0007669"/>
    <property type="project" value="UniProtKB-SubCell"/>
</dbReference>
<comment type="subcellular location">
    <subcellularLocation>
        <location evidence="10">Cell inner membrane</location>
    </subcellularLocation>
    <subcellularLocation>
        <location evidence="2">Cell membrane</location>
        <topology evidence="2">Single-pass membrane protein</topology>
    </subcellularLocation>
</comment>
<comment type="function">
    <text evidence="1 10">Controls the rotational direction of flagella during chemotaxis.</text>
</comment>
<keyword evidence="5 10" id="KW-0145">Chemotaxis</keyword>
<dbReference type="EMBL" id="AMRG01000018">
    <property type="protein sequence ID" value="EKE80515.1"/>
    <property type="molecule type" value="Genomic_DNA"/>
</dbReference>
<protein>
    <recommendedName>
        <fullName evidence="10">Flagellar protein FliL</fullName>
    </recommendedName>
</protein>